<evidence type="ECO:0000313" key="2">
    <source>
        <dbReference type="EMBL" id="MER6908444.1"/>
    </source>
</evidence>
<gene>
    <name evidence="2" type="ORF">ABT322_32865</name>
</gene>
<name>A0ABV1VQX2_9ACTN</name>
<sequence length="393" mass="43489">MVTNASTDARYSIPPYADQLFEHLPRADQRKWARAYLKALLTTQGKKTVRRLAASVSDSPTASQSLHQFVNASPWDWMPVRQEIARWAETRLTPQAWLLDFAVIRKRGEHSCGVHRRFDPATGRSATCQVGVGAFLATADAAVPVDWRLLLPGSWANDPQRRLRARIPDDLGPQPIEEHALALTDFLMGNSRSSPGPVVADLATVPGAHTLVRGLATRNRDFVIAVPAGFKVVLGRHLHIQNPSDANDRGLALAARSLFEFDSGLTRAETVDAADAHMQRLEVKSLRVYLPDTHPSFPPRTYSLFTVAAENSRRPAQMWLTSLTNARAAEVVALTRLLARSQEAVRRMESDFGLLDFEGRSYPGWHHHMTLVSAAYAYSRIGHLSAAERAEAA</sequence>
<dbReference type="InterPro" id="IPR038721">
    <property type="entry name" value="IS701-like_DDE_dom"/>
</dbReference>
<proteinExistence type="predicted"/>
<dbReference type="EMBL" id="JBEPCV010000045">
    <property type="protein sequence ID" value="MER6908444.1"/>
    <property type="molecule type" value="Genomic_DNA"/>
</dbReference>
<evidence type="ECO:0000313" key="3">
    <source>
        <dbReference type="Proteomes" id="UP001490330"/>
    </source>
</evidence>
<organism evidence="2 3">
    <name type="scientific">Streptomyces flaveolus</name>
    <dbReference type="NCBI Taxonomy" id="67297"/>
    <lineage>
        <taxon>Bacteria</taxon>
        <taxon>Bacillati</taxon>
        <taxon>Actinomycetota</taxon>
        <taxon>Actinomycetes</taxon>
        <taxon>Kitasatosporales</taxon>
        <taxon>Streptomycetaceae</taxon>
        <taxon>Streptomyces</taxon>
    </lineage>
</organism>
<dbReference type="InterPro" id="IPR039365">
    <property type="entry name" value="IS701-like"/>
</dbReference>
<keyword evidence="3" id="KW-1185">Reference proteome</keyword>
<dbReference type="Pfam" id="PF13546">
    <property type="entry name" value="DDE_5"/>
    <property type="match status" value="1"/>
</dbReference>
<dbReference type="PANTHER" id="PTHR33627:SF1">
    <property type="entry name" value="TRANSPOSASE"/>
    <property type="match status" value="1"/>
</dbReference>
<dbReference type="PANTHER" id="PTHR33627">
    <property type="entry name" value="TRANSPOSASE"/>
    <property type="match status" value="1"/>
</dbReference>
<dbReference type="Proteomes" id="UP001490330">
    <property type="component" value="Unassembled WGS sequence"/>
</dbReference>
<protein>
    <submittedName>
        <fullName evidence="2">Transposase</fullName>
    </submittedName>
</protein>
<accession>A0ABV1VQX2</accession>
<dbReference type="RefSeq" id="WP_350721961.1">
    <property type="nucleotide sequence ID" value="NZ_JBEPCO010000033.1"/>
</dbReference>
<comment type="caution">
    <text evidence="2">The sequence shown here is derived from an EMBL/GenBank/DDBJ whole genome shotgun (WGS) entry which is preliminary data.</text>
</comment>
<evidence type="ECO:0000259" key="1">
    <source>
        <dbReference type="Pfam" id="PF13546"/>
    </source>
</evidence>
<reference evidence="2 3" key="1">
    <citation type="submission" date="2024-06" db="EMBL/GenBank/DDBJ databases">
        <title>The Natural Products Discovery Center: Release of the First 8490 Sequenced Strains for Exploring Actinobacteria Biosynthetic Diversity.</title>
        <authorList>
            <person name="Kalkreuter E."/>
            <person name="Kautsar S.A."/>
            <person name="Yang D."/>
            <person name="Bader C.D."/>
            <person name="Teijaro C.N."/>
            <person name="Fluegel L."/>
            <person name="Davis C.M."/>
            <person name="Simpson J.R."/>
            <person name="Lauterbach L."/>
            <person name="Steele A.D."/>
            <person name="Gui C."/>
            <person name="Meng S."/>
            <person name="Li G."/>
            <person name="Viehrig K."/>
            <person name="Ye F."/>
            <person name="Su P."/>
            <person name="Kiefer A.F."/>
            <person name="Nichols A."/>
            <person name="Cepeda A.J."/>
            <person name="Yan W."/>
            <person name="Fan B."/>
            <person name="Jiang Y."/>
            <person name="Adhikari A."/>
            <person name="Zheng C.-J."/>
            <person name="Schuster L."/>
            <person name="Cowan T.M."/>
            <person name="Smanski M.J."/>
            <person name="Chevrette M.G."/>
            <person name="De Carvalho L.P.S."/>
            <person name="Shen B."/>
        </authorList>
    </citation>
    <scope>NUCLEOTIDE SEQUENCE [LARGE SCALE GENOMIC DNA]</scope>
    <source>
        <strain evidence="2 3">NPDC000632</strain>
    </source>
</reference>
<feature type="domain" description="Transposase IS701-like DDE" evidence="1">
    <location>
        <begin position="19"/>
        <end position="276"/>
    </location>
</feature>